<accession>A0A838ZQJ7</accession>
<evidence type="ECO:0000259" key="4">
    <source>
        <dbReference type="Pfam" id="PF18962"/>
    </source>
</evidence>
<reference evidence="5 6" key="1">
    <citation type="submission" date="2020-07" db="EMBL/GenBank/DDBJ databases">
        <title>Moheibacter lacus sp. nov., a member of the family Flavobacteriaceae isolated from freshwater lake sediment.</title>
        <authorList>
            <person name="Liu Y."/>
        </authorList>
    </citation>
    <scope>NUCLEOTIDE SEQUENCE [LARGE SCALE GENOMIC DNA]</scope>
    <source>
        <strain evidence="5 6">BDHS18</strain>
    </source>
</reference>
<feature type="domain" description="Secretion system C-terminal sorting" evidence="4">
    <location>
        <begin position="463"/>
        <end position="530"/>
    </location>
</feature>
<feature type="chain" id="PRO_5032872421" evidence="2">
    <location>
        <begin position="20"/>
        <end position="532"/>
    </location>
</feature>
<gene>
    <name evidence="5" type="ORF">HU137_06900</name>
</gene>
<dbReference type="InterPro" id="IPR026444">
    <property type="entry name" value="Secre_tail"/>
</dbReference>
<feature type="signal peptide" evidence="2">
    <location>
        <begin position="1"/>
        <end position="19"/>
    </location>
</feature>
<feature type="domain" description="ASPIC/UnbV" evidence="3">
    <location>
        <begin position="376"/>
        <end position="442"/>
    </location>
</feature>
<keyword evidence="1 2" id="KW-0732">Signal</keyword>
<dbReference type="RefSeq" id="WP_182043048.1">
    <property type="nucleotide sequence ID" value="NZ_JACDZE010000001.1"/>
</dbReference>
<dbReference type="PANTHER" id="PTHR44103">
    <property type="entry name" value="PROPROTEIN CONVERTASE P"/>
    <property type="match status" value="1"/>
</dbReference>
<dbReference type="InterPro" id="IPR011519">
    <property type="entry name" value="UnbV_ASPIC"/>
</dbReference>
<dbReference type="Gene3D" id="2.130.10.130">
    <property type="entry name" value="Integrin alpha, N-terminal"/>
    <property type="match status" value="2"/>
</dbReference>
<dbReference type="AlphaFoldDB" id="A0A838ZQJ7"/>
<dbReference type="InterPro" id="IPR028994">
    <property type="entry name" value="Integrin_alpha_N"/>
</dbReference>
<protein>
    <submittedName>
        <fullName evidence="5">VCBS repeat-containing protein</fullName>
    </submittedName>
</protein>
<dbReference type="Pfam" id="PF18962">
    <property type="entry name" value="Por_Secre_tail"/>
    <property type="match status" value="1"/>
</dbReference>
<name>A0A838ZQJ7_9FLAO</name>
<proteinExistence type="predicted"/>
<comment type="caution">
    <text evidence="5">The sequence shown here is derived from an EMBL/GenBank/DDBJ whole genome shotgun (WGS) entry which is preliminary data.</text>
</comment>
<evidence type="ECO:0000256" key="2">
    <source>
        <dbReference type="SAM" id="SignalP"/>
    </source>
</evidence>
<dbReference type="PANTHER" id="PTHR44103:SF1">
    <property type="entry name" value="PROPROTEIN CONVERTASE P"/>
    <property type="match status" value="1"/>
</dbReference>
<keyword evidence="6" id="KW-1185">Reference proteome</keyword>
<dbReference type="SUPFAM" id="SSF69318">
    <property type="entry name" value="Integrin alpha N-terminal domain"/>
    <property type="match status" value="1"/>
</dbReference>
<dbReference type="InterPro" id="IPR013517">
    <property type="entry name" value="FG-GAP"/>
</dbReference>
<dbReference type="Pfam" id="PF07593">
    <property type="entry name" value="UnbV_ASPIC"/>
    <property type="match status" value="1"/>
</dbReference>
<evidence type="ECO:0000256" key="1">
    <source>
        <dbReference type="ARBA" id="ARBA00022729"/>
    </source>
</evidence>
<evidence type="ECO:0000313" key="6">
    <source>
        <dbReference type="Proteomes" id="UP000552241"/>
    </source>
</evidence>
<evidence type="ECO:0000313" key="5">
    <source>
        <dbReference type="EMBL" id="MBA5629495.1"/>
    </source>
</evidence>
<evidence type="ECO:0000259" key="3">
    <source>
        <dbReference type="Pfam" id="PF07593"/>
    </source>
</evidence>
<dbReference type="EMBL" id="JACDZE010000001">
    <property type="protein sequence ID" value="MBA5629495.1"/>
    <property type="molecule type" value="Genomic_DNA"/>
</dbReference>
<dbReference type="Pfam" id="PF13517">
    <property type="entry name" value="FG-GAP_3"/>
    <property type="match status" value="3"/>
</dbReference>
<dbReference type="NCBIfam" id="TIGR04183">
    <property type="entry name" value="Por_Secre_tail"/>
    <property type="match status" value="1"/>
</dbReference>
<organism evidence="5 6">
    <name type="scientific">Moheibacter lacus</name>
    <dbReference type="NCBI Taxonomy" id="2745851"/>
    <lineage>
        <taxon>Bacteria</taxon>
        <taxon>Pseudomonadati</taxon>
        <taxon>Bacteroidota</taxon>
        <taxon>Flavobacteriia</taxon>
        <taxon>Flavobacteriales</taxon>
        <taxon>Weeksellaceae</taxon>
        <taxon>Moheibacter</taxon>
    </lineage>
</organism>
<sequence length="532" mass="58227">MKRNILLLTAVLACISLDAQLNFTTIEVPSQGSYQRCVVDMNGDFLDDIVSVSSTNINILFQSESGFDAQNFPTSPADNNPGWTLAAGDFNADGYNDLLYGGHNGATFMFSDGTGNGFVENSPGQYIFSQRTNFVDINNDGHLDAFVCHDVAPNVYYLNDGENNLDYHQGGIGDYPDGGHYGSLWVDYNNDGLIDMHMSKCGGEEERYTDNLFRNNGDGTFTDVASMANMDLTTQTWSTAWADFNNDGFMDAMVGVSSFSTGGQKLMRNNGDGTFTDVTSGSGFDNFNHTSWIYALADFNNDGWVDVYGSGDKVMINNGDMTFSPVNVPFSTASIGDLNNDGFLDAFTFGEIYLNNGNLNNWLTINTIGTESNLNGIGARVEIYTAMGKQIRDVRSGEGFSEMNTLNTHFGIGSDHEIQQVIVRWPSGIVDVIENPDINSTLVIVEGDHQMSVSDLESKLFSIYPNPVKDILNIQGTSIENSNFEIFHITGAKMMNGKVNNGKINVKHLAKGIYIISVKSEGKISTLKFIKQ</sequence>
<dbReference type="Proteomes" id="UP000552241">
    <property type="component" value="Unassembled WGS sequence"/>
</dbReference>